<comment type="caution">
    <text evidence="1">The sequence shown here is derived from an EMBL/GenBank/DDBJ whole genome shotgun (WGS) entry which is preliminary data.</text>
</comment>
<dbReference type="AlphaFoldDB" id="A0A2K3URL8"/>
<evidence type="ECO:0000313" key="1">
    <source>
        <dbReference type="EMBL" id="PNY79189.1"/>
    </source>
</evidence>
<name>A0A2K3URL8_9DEIO</name>
<evidence type="ECO:0000313" key="2">
    <source>
        <dbReference type="Proteomes" id="UP000236379"/>
    </source>
</evidence>
<accession>A0A2K3URL8</accession>
<dbReference type="Proteomes" id="UP000236379">
    <property type="component" value="Unassembled WGS sequence"/>
</dbReference>
<dbReference type="RefSeq" id="WP_103314340.1">
    <property type="nucleotide sequence ID" value="NZ_PPPD01000006.1"/>
</dbReference>
<proteinExistence type="predicted"/>
<sequence length="168" mass="18992">MTVLEQQDVQPAHWTPAQRTRNERMSAFLRALHVEGMLTAACAASGVSLPSVRRWRNDFPSFDEAVTEFLTRIRLSAVEDNMYRIATSTDPKIANATVKAGEFLARAWDREQYGERQRIDQTITVNGQVQIVHEARDTIRQELRASRQQRLLALQTIDAPPSSGDRGS</sequence>
<organism evidence="1 2">
    <name type="scientific">Deinococcus koreensis</name>
    <dbReference type="NCBI Taxonomy" id="2054903"/>
    <lineage>
        <taxon>Bacteria</taxon>
        <taxon>Thermotogati</taxon>
        <taxon>Deinococcota</taxon>
        <taxon>Deinococci</taxon>
        <taxon>Deinococcales</taxon>
        <taxon>Deinococcaceae</taxon>
        <taxon>Deinococcus</taxon>
    </lineage>
</organism>
<dbReference type="OrthoDB" id="72202at2"/>
<keyword evidence="2" id="KW-1185">Reference proteome</keyword>
<dbReference type="EMBL" id="PPPD01000006">
    <property type="protein sequence ID" value="PNY79189.1"/>
    <property type="molecule type" value="Genomic_DNA"/>
</dbReference>
<gene>
    <name evidence="1" type="ORF">CVO96_20535</name>
</gene>
<protein>
    <submittedName>
        <fullName evidence="1">Uncharacterized protein</fullName>
    </submittedName>
</protein>
<reference evidence="1 2" key="1">
    <citation type="submission" date="2018-01" db="EMBL/GenBank/DDBJ databases">
        <title>Deinococcus koreensis sp. nov., a radiation-resistant bacterium isolated from river water.</title>
        <authorList>
            <person name="Choi A."/>
        </authorList>
    </citation>
    <scope>NUCLEOTIDE SEQUENCE [LARGE SCALE GENOMIC DNA]</scope>
    <source>
        <strain evidence="1 2">SJW1-2</strain>
    </source>
</reference>